<name>A0A9P8Y6Y5_9PEZI</name>
<dbReference type="AlphaFoldDB" id="A0A9P8Y6Y5"/>
<protein>
    <recommendedName>
        <fullName evidence="4">MADS-box domain-containing protein</fullName>
    </recommendedName>
</protein>
<sequence>MDGLIRGQWPHSLSRFRVAQVGASPMPITTNNIMRRQDGVMRKRRARSLRNKLMEYAALFDLKVALIVQDAKTGDYEVFQSKRNENWPPAINSIRPKIIHDIHGGDSSLKIIQRELNRMENTIKQAKVPEPPQPPADWQGVKKLS</sequence>
<feature type="region of interest" description="Disordered" evidence="1">
    <location>
        <begin position="126"/>
        <end position="145"/>
    </location>
</feature>
<reference evidence="2" key="1">
    <citation type="journal article" date="2021" name="Nat. Commun.">
        <title>Genetic determinants of endophytism in the Arabidopsis root mycobiome.</title>
        <authorList>
            <person name="Mesny F."/>
            <person name="Miyauchi S."/>
            <person name="Thiergart T."/>
            <person name="Pickel B."/>
            <person name="Atanasova L."/>
            <person name="Karlsson M."/>
            <person name="Huettel B."/>
            <person name="Barry K.W."/>
            <person name="Haridas S."/>
            <person name="Chen C."/>
            <person name="Bauer D."/>
            <person name="Andreopoulos W."/>
            <person name="Pangilinan J."/>
            <person name="LaButti K."/>
            <person name="Riley R."/>
            <person name="Lipzen A."/>
            <person name="Clum A."/>
            <person name="Drula E."/>
            <person name="Henrissat B."/>
            <person name="Kohler A."/>
            <person name="Grigoriev I.V."/>
            <person name="Martin F.M."/>
            <person name="Hacquard S."/>
        </authorList>
    </citation>
    <scope>NUCLEOTIDE SEQUENCE</scope>
    <source>
        <strain evidence="2">MPI-CAGE-CH-0230</strain>
    </source>
</reference>
<dbReference type="RefSeq" id="XP_046012728.1">
    <property type="nucleotide sequence ID" value="XM_046156768.1"/>
</dbReference>
<evidence type="ECO:0000313" key="2">
    <source>
        <dbReference type="EMBL" id="KAH7031048.1"/>
    </source>
</evidence>
<proteinExistence type="predicted"/>
<dbReference type="OrthoDB" id="4733165at2759"/>
<organism evidence="2 3">
    <name type="scientific">Microdochium trichocladiopsis</name>
    <dbReference type="NCBI Taxonomy" id="1682393"/>
    <lineage>
        <taxon>Eukaryota</taxon>
        <taxon>Fungi</taxon>
        <taxon>Dikarya</taxon>
        <taxon>Ascomycota</taxon>
        <taxon>Pezizomycotina</taxon>
        <taxon>Sordariomycetes</taxon>
        <taxon>Xylariomycetidae</taxon>
        <taxon>Xylariales</taxon>
        <taxon>Microdochiaceae</taxon>
        <taxon>Microdochium</taxon>
    </lineage>
</organism>
<accession>A0A9P8Y6Y5</accession>
<gene>
    <name evidence="2" type="ORF">B0I36DRAFT_349183</name>
</gene>
<evidence type="ECO:0000313" key="3">
    <source>
        <dbReference type="Proteomes" id="UP000756346"/>
    </source>
</evidence>
<comment type="caution">
    <text evidence="2">The sequence shown here is derived from an EMBL/GenBank/DDBJ whole genome shotgun (WGS) entry which is preliminary data.</text>
</comment>
<dbReference type="GeneID" id="70186314"/>
<dbReference type="EMBL" id="JAGTJQ010000005">
    <property type="protein sequence ID" value="KAH7031048.1"/>
    <property type="molecule type" value="Genomic_DNA"/>
</dbReference>
<evidence type="ECO:0008006" key="4">
    <source>
        <dbReference type="Google" id="ProtNLM"/>
    </source>
</evidence>
<keyword evidence="3" id="KW-1185">Reference proteome</keyword>
<dbReference type="Proteomes" id="UP000756346">
    <property type="component" value="Unassembled WGS sequence"/>
</dbReference>
<evidence type="ECO:0000256" key="1">
    <source>
        <dbReference type="SAM" id="MobiDB-lite"/>
    </source>
</evidence>